<feature type="region of interest" description="Disordered" evidence="5">
    <location>
        <begin position="37"/>
        <end position="56"/>
    </location>
</feature>
<dbReference type="AlphaFoldDB" id="A0A4R0JG10"/>
<organism evidence="7 8">
    <name type="scientific">Kribbella capetownensis</name>
    <dbReference type="NCBI Taxonomy" id="1572659"/>
    <lineage>
        <taxon>Bacteria</taxon>
        <taxon>Bacillati</taxon>
        <taxon>Actinomycetota</taxon>
        <taxon>Actinomycetes</taxon>
        <taxon>Propionibacteriales</taxon>
        <taxon>Kribbellaceae</taxon>
        <taxon>Kribbella</taxon>
    </lineage>
</organism>
<dbReference type="PROSITE" id="PS51318">
    <property type="entry name" value="TAT"/>
    <property type="match status" value="1"/>
</dbReference>
<evidence type="ECO:0000256" key="5">
    <source>
        <dbReference type="SAM" id="MobiDB-lite"/>
    </source>
</evidence>
<comment type="caution">
    <text evidence="7">The sequence shown here is derived from an EMBL/GenBank/DDBJ whole genome shotgun (WGS) entry which is preliminary data.</text>
</comment>
<dbReference type="InterPro" id="IPR006311">
    <property type="entry name" value="TAT_signal"/>
</dbReference>
<gene>
    <name evidence="7" type="primary">ngcE</name>
    <name evidence="7" type="ORF">E0H75_29845</name>
</gene>
<feature type="compositionally biased region" description="Low complexity" evidence="5">
    <location>
        <begin position="37"/>
        <end position="49"/>
    </location>
</feature>
<name>A0A4R0JG10_9ACTN</name>
<dbReference type="PANTHER" id="PTHR43649">
    <property type="entry name" value="ARABINOSE-BINDING PROTEIN-RELATED"/>
    <property type="match status" value="1"/>
</dbReference>
<dbReference type="InterPro" id="IPR022386">
    <property type="entry name" value="Chitin_NgcE"/>
</dbReference>
<comment type="subcellular location">
    <subcellularLocation>
        <location evidence="1">Cell envelope</location>
    </subcellularLocation>
</comment>
<keyword evidence="4 6" id="KW-0732">Signal</keyword>
<sequence>MTTPNNLSRRLFLQRAAVGTLLATGGSTLLAACATGGSDDSGSGSGSADKTADNPFGMTDKSTVDAVIFNGGYGYDYVTFAANIVQQKHAGSTVKVAPSTQIAQQLQPRFVGGNPPDLIDNSGANQIGFNTILDQLAPLDDVFEANNYEGTKIADTLYAGVKTPGTYGDKFLAINYVLTLYGLWYSDSLFKANGWTPPKTYDELLDLGAKAKAKGKYLFVWGKEAATYYQTLAIDSAIKEGGDDVRLSLGNLEGDCWSKPQVQGVFKAMETMVKNGYFVPGGAGTQFTAAQAKWSNDQQAVLYPSGSWIENEMKKATKAGFDMKGIPEPTLSADSKLPYEALRSAAGEPFIVPAKGKNVAGGKELLRAMLSKEAATNFAKTRLAPTIVKGLVPADGFGSTALQSQTAMLDAAGTNVFDYQFITLYGTNPDQLVVWNSFLSGKLDAAGLTKALQQITDKVRNDSSVKKIPVTK</sequence>
<dbReference type="InterPro" id="IPR006059">
    <property type="entry name" value="SBP"/>
</dbReference>
<evidence type="ECO:0000256" key="2">
    <source>
        <dbReference type="ARBA" id="ARBA00008520"/>
    </source>
</evidence>
<feature type="signal peptide" evidence="6">
    <location>
        <begin position="1"/>
        <end position="31"/>
    </location>
</feature>
<evidence type="ECO:0000256" key="4">
    <source>
        <dbReference type="ARBA" id="ARBA00022729"/>
    </source>
</evidence>
<evidence type="ECO:0000256" key="3">
    <source>
        <dbReference type="ARBA" id="ARBA00022448"/>
    </source>
</evidence>
<dbReference type="Gene3D" id="3.40.190.10">
    <property type="entry name" value="Periplasmic binding protein-like II"/>
    <property type="match status" value="2"/>
</dbReference>
<protein>
    <submittedName>
        <fullName evidence="7">Carbohydrate ABC transporter, N-acetylglucosamine/diacetylchitobiose-binding protein</fullName>
    </submittedName>
</protein>
<dbReference type="NCBIfam" id="TIGR03851">
    <property type="entry name" value="chitin_NgcE"/>
    <property type="match status" value="1"/>
</dbReference>
<dbReference type="InterPro" id="IPR050490">
    <property type="entry name" value="Bact_solute-bd_prot1"/>
</dbReference>
<keyword evidence="3" id="KW-0813">Transport</keyword>
<feature type="chain" id="PRO_5038620552" evidence="6">
    <location>
        <begin position="32"/>
        <end position="472"/>
    </location>
</feature>
<dbReference type="SUPFAM" id="SSF53850">
    <property type="entry name" value="Periplasmic binding protein-like II"/>
    <property type="match status" value="1"/>
</dbReference>
<evidence type="ECO:0000256" key="1">
    <source>
        <dbReference type="ARBA" id="ARBA00004196"/>
    </source>
</evidence>
<evidence type="ECO:0000256" key="6">
    <source>
        <dbReference type="SAM" id="SignalP"/>
    </source>
</evidence>
<keyword evidence="8" id="KW-1185">Reference proteome</keyword>
<reference evidence="7 8" key="1">
    <citation type="submission" date="2019-02" db="EMBL/GenBank/DDBJ databases">
        <title>Kribbella capetownensis sp. nov. and Kribbella speibonae sp. nov., isolated from soil.</title>
        <authorList>
            <person name="Curtis S.M."/>
            <person name="Norton I."/>
            <person name="Everest G.J."/>
            <person name="Meyers P.R."/>
        </authorList>
    </citation>
    <scope>NUCLEOTIDE SEQUENCE [LARGE SCALE GENOMIC DNA]</scope>
    <source>
        <strain evidence="7 8">YM53</strain>
    </source>
</reference>
<dbReference type="OrthoDB" id="8663148at2"/>
<evidence type="ECO:0000313" key="8">
    <source>
        <dbReference type="Proteomes" id="UP000293342"/>
    </source>
</evidence>
<proteinExistence type="inferred from homology"/>
<dbReference type="GO" id="GO:0030313">
    <property type="term" value="C:cell envelope"/>
    <property type="evidence" value="ECO:0007669"/>
    <property type="project" value="UniProtKB-SubCell"/>
</dbReference>
<dbReference type="Pfam" id="PF01547">
    <property type="entry name" value="SBP_bac_1"/>
    <property type="match status" value="1"/>
</dbReference>
<dbReference type="EMBL" id="SJKD01000007">
    <property type="protein sequence ID" value="TCC45913.1"/>
    <property type="molecule type" value="Genomic_DNA"/>
</dbReference>
<evidence type="ECO:0000313" key="7">
    <source>
        <dbReference type="EMBL" id="TCC45913.1"/>
    </source>
</evidence>
<dbReference type="RefSeq" id="WP_131517008.1">
    <property type="nucleotide sequence ID" value="NZ_SJKD01000007.1"/>
</dbReference>
<dbReference type="Proteomes" id="UP000293342">
    <property type="component" value="Unassembled WGS sequence"/>
</dbReference>
<dbReference type="PANTHER" id="PTHR43649:SF31">
    <property type="entry name" value="SN-GLYCEROL-3-PHOSPHATE-BINDING PERIPLASMIC PROTEIN UGPB"/>
    <property type="match status" value="1"/>
</dbReference>
<comment type="similarity">
    <text evidence="2">Belongs to the bacterial solute-binding protein 1 family.</text>
</comment>
<accession>A0A4R0JG10</accession>